<reference evidence="2" key="1">
    <citation type="submission" date="2018-08" db="EMBL/GenBank/DDBJ databases">
        <authorList>
            <person name="Kim S.-J."/>
            <person name="Jung G.-Y."/>
        </authorList>
    </citation>
    <scope>NUCLEOTIDE SEQUENCE [LARGE SCALE GENOMIC DNA]</scope>
    <source>
        <strain evidence="2">GY_G</strain>
    </source>
</reference>
<name>A0A371BEN6_9SPHN</name>
<dbReference type="EMBL" id="QRGP01000001">
    <property type="protein sequence ID" value="RDV05968.1"/>
    <property type="molecule type" value="Genomic_DNA"/>
</dbReference>
<dbReference type="AlphaFoldDB" id="A0A371BEN6"/>
<evidence type="ECO:0000313" key="2">
    <source>
        <dbReference type="Proteomes" id="UP000263833"/>
    </source>
</evidence>
<proteinExistence type="predicted"/>
<dbReference type="Proteomes" id="UP000263833">
    <property type="component" value="Unassembled WGS sequence"/>
</dbReference>
<gene>
    <name evidence="1" type="ORF">DXH95_00475</name>
</gene>
<organism evidence="1 2">
    <name type="scientific">Sphingorhabdus pulchriflava</name>
    <dbReference type="NCBI Taxonomy" id="2292257"/>
    <lineage>
        <taxon>Bacteria</taxon>
        <taxon>Pseudomonadati</taxon>
        <taxon>Pseudomonadota</taxon>
        <taxon>Alphaproteobacteria</taxon>
        <taxon>Sphingomonadales</taxon>
        <taxon>Sphingomonadaceae</taxon>
        <taxon>Sphingorhabdus</taxon>
    </lineage>
</organism>
<comment type="caution">
    <text evidence="1">The sequence shown here is derived from an EMBL/GenBank/DDBJ whole genome shotgun (WGS) entry which is preliminary data.</text>
</comment>
<evidence type="ECO:0000313" key="1">
    <source>
        <dbReference type="EMBL" id="RDV05968.1"/>
    </source>
</evidence>
<keyword evidence="2" id="KW-1185">Reference proteome</keyword>
<accession>A0A371BEN6</accession>
<sequence>MAAVSANAIFFYLKTRPPVPSIYLESAFSIVEAEHSERVQKAISLNPDGNWSSANGQPTDLLDALIFALPNTDSVDYSVVVKSRNPPTLGDTIRISRSLAGNGICNFTFLENVVPESSTPNIPPLTVSDYTLKDGGKLARCETSPEVLQRYRIAKAEFDRQVKARRENSDK</sequence>
<protein>
    <submittedName>
        <fullName evidence="1">Uncharacterized protein</fullName>
    </submittedName>
</protein>
<dbReference type="RefSeq" id="WP_115547529.1">
    <property type="nucleotide sequence ID" value="NZ_QRGP01000001.1"/>
</dbReference>